<dbReference type="SUPFAM" id="SSF47413">
    <property type="entry name" value="lambda repressor-like DNA-binding domains"/>
    <property type="match status" value="1"/>
</dbReference>
<evidence type="ECO:0000313" key="1">
    <source>
        <dbReference type="EMBL" id="SEL92580.1"/>
    </source>
</evidence>
<dbReference type="CDD" id="cd00093">
    <property type="entry name" value="HTH_XRE"/>
    <property type="match status" value="1"/>
</dbReference>
<evidence type="ECO:0000313" key="2">
    <source>
        <dbReference type="Proteomes" id="UP000198744"/>
    </source>
</evidence>
<dbReference type="EMBL" id="FOBS01000001">
    <property type="protein sequence ID" value="SEL92580.1"/>
    <property type="molecule type" value="Genomic_DNA"/>
</dbReference>
<sequence>MPVCQREIDGKKGKLNRNSRHYKCKIVGMDIGGESGALVAEVVKKSKLIIITVLGGMMKCFKCEGEMEVLRDLPYHYTESGLNNVYLHGVVQYRCLSCGEMWSEIPKIKALHLFIARTIICKQAALVGDEVRFLRKELAMKGKEMAEALVIEPETFSRWENGKQAVAPYHDRQLRLIYILNASEKEGRILHHNIRKMLSKMATLPPSSTKIDIAPQEWMLEASEPAFSDSCLKWNKRNYSSKDHVS</sequence>
<organism evidence="1 2">
    <name type="scientific">Syntrophus gentianae</name>
    <dbReference type="NCBI Taxonomy" id="43775"/>
    <lineage>
        <taxon>Bacteria</taxon>
        <taxon>Pseudomonadati</taxon>
        <taxon>Thermodesulfobacteriota</taxon>
        <taxon>Syntrophia</taxon>
        <taxon>Syntrophales</taxon>
        <taxon>Syntrophaceae</taxon>
        <taxon>Syntrophus</taxon>
    </lineage>
</organism>
<dbReference type="STRING" id="43775.SAMN04489760_1012"/>
<dbReference type="GO" id="GO:0003677">
    <property type="term" value="F:DNA binding"/>
    <property type="evidence" value="ECO:0007669"/>
    <property type="project" value="InterPro"/>
</dbReference>
<dbReference type="AlphaFoldDB" id="A0A1H7U685"/>
<reference evidence="1 2" key="1">
    <citation type="submission" date="2016-10" db="EMBL/GenBank/DDBJ databases">
        <authorList>
            <person name="de Groot N.N."/>
        </authorList>
    </citation>
    <scope>NUCLEOTIDE SEQUENCE [LARGE SCALE GENOMIC DNA]</scope>
    <source>
        <strain evidence="1 2">DSM 8423</strain>
    </source>
</reference>
<dbReference type="Gene3D" id="1.10.260.40">
    <property type="entry name" value="lambda repressor-like DNA-binding domains"/>
    <property type="match status" value="1"/>
</dbReference>
<dbReference type="Proteomes" id="UP000198744">
    <property type="component" value="Unassembled WGS sequence"/>
</dbReference>
<name>A0A1H7U685_9BACT</name>
<evidence type="ECO:0008006" key="3">
    <source>
        <dbReference type="Google" id="ProtNLM"/>
    </source>
</evidence>
<gene>
    <name evidence="1" type="ORF">SAMN04489760_1012</name>
</gene>
<dbReference type="InterPro" id="IPR010982">
    <property type="entry name" value="Lambda_DNA-bd_dom_sf"/>
</dbReference>
<proteinExistence type="predicted"/>
<accession>A0A1H7U685</accession>
<keyword evidence="2" id="KW-1185">Reference proteome</keyword>
<protein>
    <recommendedName>
        <fullName evidence="3">HTH cro/C1-type domain-containing protein</fullName>
    </recommendedName>
</protein>
<dbReference type="InterPro" id="IPR001387">
    <property type="entry name" value="Cro/C1-type_HTH"/>
</dbReference>